<evidence type="ECO:0000256" key="1">
    <source>
        <dbReference type="SAM" id="Phobius"/>
    </source>
</evidence>
<evidence type="ECO:0000313" key="4">
    <source>
        <dbReference type="Proteomes" id="UP000199758"/>
    </source>
</evidence>
<keyword evidence="1" id="KW-0812">Transmembrane</keyword>
<protein>
    <submittedName>
        <fullName evidence="3">Phospholipid/cholesterol/gamma-HCH transport system substrate-binding protein</fullName>
    </submittedName>
</protein>
<dbReference type="STRING" id="490188.SAMN04488068_0265"/>
<dbReference type="AlphaFoldDB" id="A0A1M5JYK9"/>
<dbReference type="InterPro" id="IPR003399">
    <property type="entry name" value="Mce/MlaD"/>
</dbReference>
<evidence type="ECO:0000313" key="3">
    <source>
        <dbReference type="EMBL" id="SHG45475.1"/>
    </source>
</evidence>
<dbReference type="NCBIfam" id="TIGR04430">
    <property type="entry name" value="OM_asym_MlaD"/>
    <property type="match status" value="1"/>
</dbReference>
<feature type="transmembrane region" description="Helical" evidence="1">
    <location>
        <begin position="6"/>
        <end position="26"/>
    </location>
</feature>
<dbReference type="RefSeq" id="WP_072892913.1">
    <property type="nucleotide sequence ID" value="NZ_FQWZ01000001.1"/>
</dbReference>
<dbReference type="InterPro" id="IPR052336">
    <property type="entry name" value="MlaD_Phospholipid_Transporter"/>
</dbReference>
<keyword evidence="4" id="KW-1185">Reference proteome</keyword>
<gene>
    <name evidence="3" type="ORF">SAMN04488068_0265</name>
</gene>
<dbReference type="Proteomes" id="UP000199758">
    <property type="component" value="Unassembled WGS sequence"/>
</dbReference>
<dbReference type="PANTHER" id="PTHR33371">
    <property type="entry name" value="INTERMEMBRANE PHOSPHOLIPID TRANSPORT SYSTEM BINDING PROTEIN MLAD-RELATED"/>
    <property type="match status" value="1"/>
</dbReference>
<dbReference type="PANTHER" id="PTHR33371:SF4">
    <property type="entry name" value="INTERMEMBRANE PHOSPHOLIPID TRANSPORT SYSTEM BINDING PROTEIN MLAD"/>
    <property type="match status" value="1"/>
</dbReference>
<dbReference type="Pfam" id="PF02470">
    <property type="entry name" value="MlaD"/>
    <property type="match status" value="1"/>
</dbReference>
<proteinExistence type="predicted"/>
<sequence>MQSRALEILVGFFVCLGVAAVFVLTFRAASIDNVGKGPVYRVVATFDNIGGLKPGAAVTMAGVKIGRVREIRINQESFQADVSIDLSQQFNKIPEDSNVKILTAGLLGEQYIGVEPGGSDDVLKDGSKIMLTQSALVLENLIGQFLASQAGPKDDKLADAIGKLADSIKPAEPAAPGVK</sequence>
<organism evidence="3 4">
    <name type="scientific">Hydrocarboniphaga daqingensis</name>
    <dbReference type="NCBI Taxonomy" id="490188"/>
    <lineage>
        <taxon>Bacteria</taxon>
        <taxon>Pseudomonadati</taxon>
        <taxon>Pseudomonadota</taxon>
        <taxon>Gammaproteobacteria</taxon>
        <taxon>Nevskiales</taxon>
        <taxon>Nevskiaceae</taxon>
        <taxon>Hydrocarboniphaga</taxon>
    </lineage>
</organism>
<reference evidence="3 4" key="1">
    <citation type="submission" date="2016-11" db="EMBL/GenBank/DDBJ databases">
        <authorList>
            <person name="Jaros S."/>
            <person name="Januszkiewicz K."/>
            <person name="Wedrychowicz H."/>
        </authorList>
    </citation>
    <scope>NUCLEOTIDE SEQUENCE [LARGE SCALE GENOMIC DNA]</scope>
    <source>
        <strain evidence="3 4">CGMCC 1.7049</strain>
    </source>
</reference>
<accession>A0A1M5JYK9</accession>
<keyword evidence="1" id="KW-1133">Transmembrane helix</keyword>
<dbReference type="GO" id="GO:0005548">
    <property type="term" value="F:phospholipid transporter activity"/>
    <property type="evidence" value="ECO:0007669"/>
    <property type="project" value="TreeGrafter"/>
</dbReference>
<name>A0A1M5JYK9_9GAMM</name>
<feature type="domain" description="Mce/MlaD" evidence="2">
    <location>
        <begin position="40"/>
        <end position="117"/>
    </location>
</feature>
<dbReference type="EMBL" id="FQWZ01000001">
    <property type="protein sequence ID" value="SHG45475.1"/>
    <property type="molecule type" value="Genomic_DNA"/>
</dbReference>
<keyword evidence="1" id="KW-0472">Membrane</keyword>
<dbReference type="GO" id="GO:0005543">
    <property type="term" value="F:phospholipid binding"/>
    <property type="evidence" value="ECO:0007669"/>
    <property type="project" value="TreeGrafter"/>
</dbReference>
<dbReference type="OrthoDB" id="9788420at2"/>
<evidence type="ECO:0000259" key="2">
    <source>
        <dbReference type="Pfam" id="PF02470"/>
    </source>
</evidence>
<dbReference type="InterPro" id="IPR030970">
    <property type="entry name" value="ABC_MlaD"/>
</dbReference>